<dbReference type="Gene3D" id="2.20.25.110">
    <property type="entry name" value="S-adenosyl-L-methionine-dependent methyltransferases"/>
    <property type="match status" value="1"/>
</dbReference>
<dbReference type="PANTHER" id="PTHR43861:SF6">
    <property type="entry name" value="METHYLTRANSFERASE TYPE 11"/>
    <property type="match status" value="1"/>
</dbReference>
<evidence type="ECO:0000313" key="4">
    <source>
        <dbReference type="Proteomes" id="UP000075374"/>
    </source>
</evidence>
<dbReference type="GO" id="GO:0032259">
    <property type="term" value="P:methylation"/>
    <property type="evidence" value="ECO:0007669"/>
    <property type="project" value="UniProtKB-KW"/>
</dbReference>
<reference evidence="3 4" key="1">
    <citation type="submission" date="2016-02" db="EMBL/GenBank/DDBJ databases">
        <title>Genome sequence of Clostridium colicanis DSM 13634.</title>
        <authorList>
            <person name="Poehlein A."/>
            <person name="Daniel R."/>
        </authorList>
    </citation>
    <scope>NUCLEOTIDE SEQUENCE [LARGE SCALE GENOMIC DNA]</scope>
    <source>
        <strain evidence="3 4">DSM 13634</strain>
    </source>
</reference>
<dbReference type="Gene3D" id="3.40.50.150">
    <property type="entry name" value="Vaccinia Virus protein VP39"/>
    <property type="match status" value="1"/>
</dbReference>
<dbReference type="EC" id="2.1.1.234" evidence="3"/>
<dbReference type="PATRIC" id="fig|1121305.3.peg.136"/>
<dbReference type="RefSeq" id="WP_061857086.1">
    <property type="nucleotide sequence ID" value="NZ_LTBB01000001.1"/>
</dbReference>
<proteinExistence type="predicted"/>
<feature type="domain" description="Methyltransferase" evidence="2">
    <location>
        <begin position="43"/>
        <end position="137"/>
    </location>
</feature>
<keyword evidence="1 3" id="KW-0808">Transferase</keyword>
<comment type="caution">
    <text evidence="3">The sequence shown here is derived from an EMBL/GenBank/DDBJ whole genome shotgun (WGS) entry which is preliminary data.</text>
</comment>
<dbReference type="EMBL" id="LTBB01000001">
    <property type="protein sequence ID" value="KYH30196.1"/>
    <property type="molecule type" value="Genomic_DNA"/>
</dbReference>
<dbReference type="CDD" id="cd02440">
    <property type="entry name" value="AdoMet_MTases"/>
    <property type="match status" value="1"/>
</dbReference>
<dbReference type="InterPro" id="IPR029063">
    <property type="entry name" value="SAM-dependent_MTases_sf"/>
</dbReference>
<dbReference type="AlphaFoldDB" id="A0A151ARE2"/>
<accession>A0A151ARE2</accession>
<evidence type="ECO:0000259" key="2">
    <source>
        <dbReference type="Pfam" id="PF13649"/>
    </source>
</evidence>
<dbReference type="SUPFAM" id="SSF53335">
    <property type="entry name" value="S-adenosyl-L-methionine-dependent methyltransferases"/>
    <property type="match status" value="1"/>
</dbReference>
<dbReference type="Pfam" id="PF13649">
    <property type="entry name" value="Methyltransf_25"/>
    <property type="match status" value="1"/>
</dbReference>
<evidence type="ECO:0000313" key="3">
    <source>
        <dbReference type="EMBL" id="KYH30196.1"/>
    </source>
</evidence>
<dbReference type="STRING" id="1121305.CLCOL_01400"/>
<dbReference type="InterPro" id="IPR041698">
    <property type="entry name" value="Methyltransf_25"/>
</dbReference>
<gene>
    <name evidence="3" type="primary">desVI</name>
    <name evidence="3" type="ORF">CLCOL_01400</name>
</gene>
<organism evidence="3 4">
    <name type="scientific">Clostridium colicanis DSM 13634</name>
    <dbReference type="NCBI Taxonomy" id="1121305"/>
    <lineage>
        <taxon>Bacteria</taxon>
        <taxon>Bacillati</taxon>
        <taxon>Bacillota</taxon>
        <taxon>Clostridia</taxon>
        <taxon>Eubacteriales</taxon>
        <taxon>Clostridiaceae</taxon>
        <taxon>Clostridium</taxon>
    </lineage>
</organism>
<dbReference type="GO" id="GO:0008168">
    <property type="term" value="F:methyltransferase activity"/>
    <property type="evidence" value="ECO:0007669"/>
    <property type="project" value="UniProtKB-KW"/>
</dbReference>
<evidence type="ECO:0000256" key="1">
    <source>
        <dbReference type="ARBA" id="ARBA00022679"/>
    </source>
</evidence>
<protein>
    <submittedName>
        <fullName evidence="3">dTDP-3-amino-3,4, 6-trideoxy-alpha-D-glucopyranose</fullName>
        <ecNumber evidence="3">2.1.1.234</ecNumber>
    </submittedName>
</protein>
<name>A0A151ARE2_9CLOT</name>
<dbReference type="PANTHER" id="PTHR43861">
    <property type="entry name" value="TRANS-ACONITATE 2-METHYLTRANSFERASE-RELATED"/>
    <property type="match status" value="1"/>
</dbReference>
<keyword evidence="4" id="KW-1185">Reference proteome</keyword>
<sequence length="246" mass="29629">MECYKEFAHIYDKLIYADVDYKRWAKILLNICNEYNIKKEDYLDLACGTGNMTKELGKEFKHTWAVDISQEMLTEAEDKIRREKIKAKFVCQNIVDLKLNRKFDLITCVLDSTNYILSDEDLIKYFRCVYEHLNEDGIFVFDINSYYKLTKILGNNIYNYDDGDVVYIWENVLEDNIVDMYLTFFIKEGEFYRRFDEEHRERAYKMSFLDKILNDIGFIILKKLNNYESENIKEDTERIVYVLSKK</sequence>
<keyword evidence="3" id="KW-0489">Methyltransferase</keyword>
<dbReference type="Proteomes" id="UP000075374">
    <property type="component" value="Unassembled WGS sequence"/>
</dbReference>